<organism evidence="2 3">
    <name type="scientific">Chiloscyllium punctatum</name>
    <name type="common">Brownbanded bambooshark</name>
    <name type="synonym">Hemiscyllium punctatum</name>
    <dbReference type="NCBI Taxonomy" id="137246"/>
    <lineage>
        <taxon>Eukaryota</taxon>
        <taxon>Metazoa</taxon>
        <taxon>Chordata</taxon>
        <taxon>Craniata</taxon>
        <taxon>Vertebrata</taxon>
        <taxon>Chondrichthyes</taxon>
        <taxon>Elasmobranchii</taxon>
        <taxon>Galeomorphii</taxon>
        <taxon>Galeoidea</taxon>
        <taxon>Orectolobiformes</taxon>
        <taxon>Hemiscylliidae</taxon>
        <taxon>Chiloscyllium</taxon>
    </lineage>
</organism>
<keyword evidence="3" id="KW-1185">Reference proteome</keyword>
<reference evidence="2 3" key="1">
    <citation type="journal article" date="2018" name="Nat. Ecol. Evol.">
        <title>Shark genomes provide insights into elasmobranch evolution and the origin of vertebrates.</title>
        <authorList>
            <person name="Hara Y"/>
            <person name="Yamaguchi K"/>
            <person name="Onimaru K"/>
            <person name="Kadota M"/>
            <person name="Koyanagi M"/>
            <person name="Keeley SD"/>
            <person name="Tatsumi K"/>
            <person name="Tanaka K"/>
            <person name="Motone F"/>
            <person name="Kageyama Y"/>
            <person name="Nozu R"/>
            <person name="Adachi N"/>
            <person name="Nishimura O"/>
            <person name="Nakagawa R"/>
            <person name="Tanegashima C"/>
            <person name="Kiyatake I"/>
            <person name="Matsumoto R"/>
            <person name="Murakumo K"/>
            <person name="Nishida K"/>
            <person name="Terakita A"/>
            <person name="Kuratani S"/>
            <person name="Sato K"/>
            <person name="Hyodo S Kuraku.S."/>
        </authorList>
    </citation>
    <scope>NUCLEOTIDE SEQUENCE [LARGE SCALE GENOMIC DNA]</scope>
</reference>
<feature type="compositionally biased region" description="Polar residues" evidence="1">
    <location>
        <begin position="77"/>
        <end position="92"/>
    </location>
</feature>
<comment type="caution">
    <text evidence="2">The sequence shown here is derived from an EMBL/GenBank/DDBJ whole genome shotgun (WGS) entry which is preliminary data.</text>
</comment>
<evidence type="ECO:0000256" key="1">
    <source>
        <dbReference type="SAM" id="MobiDB-lite"/>
    </source>
</evidence>
<accession>A0A401TDG1</accession>
<name>A0A401TDG1_CHIPU</name>
<dbReference type="AlphaFoldDB" id="A0A401TDG1"/>
<feature type="region of interest" description="Disordered" evidence="1">
    <location>
        <begin position="68"/>
        <end position="115"/>
    </location>
</feature>
<dbReference type="Proteomes" id="UP000287033">
    <property type="component" value="Unassembled WGS sequence"/>
</dbReference>
<feature type="non-terminal residue" evidence="2">
    <location>
        <position position="1"/>
    </location>
</feature>
<protein>
    <submittedName>
        <fullName evidence="2">Uncharacterized protein</fullName>
    </submittedName>
</protein>
<dbReference type="EMBL" id="BEZZ01044213">
    <property type="protein sequence ID" value="GCC40706.1"/>
    <property type="molecule type" value="Genomic_DNA"/>
</dbReference>
<sequence length="120" mass="13643">TLCIMCQQRDKILNNDQELVPVEENLVYANLNHIQRNTTERQSKRRSNLNNDEITYAALEFQKKSSSLRGGLAMHTGDNSDSVTYSDLNFPNQLPKGNKNAPKRNTPQESGRDIYADIAF</sequence>
<dbReference type="STRING" id="137246.A0A401TDG1"/>
<evidence type="ECO:0000313" key="2">
    <source>
        <dbReference type="EMBL" id="GCC40706.1"/>
    </source>
</evidence>
<gene>
    <name evidence="2" type="ORF">chiPu_0024693</name>
</gene>
<proteinExistence type="predicted"/>
<evidence type="ECO:0000313" key="3">
    <source>
        <dbReference type="Proteomes" id="UP000287033"/>
    </source>
</evidence>